<evidence type="ECO:0000313" key="12">
    <source>
        <dbReference type="Proteomes" id="UP000019141"/>
    </source>
</evidence>
<dbReference type="Gene3D" id="1.20.1560.10">
    <property type="entry name" value="ABC transporter type 1, transmembrane domain"/>
    <property type="match status" value="1"/>
</dbReference>
<name>W4L7R7_ENTF1</name>
<dbReference type="PROSITE" id="PS50893">
    <property type="entry name" value="ABC_TRANSPORTER_2"/>
    <property type="match status" value="1"/>
</dbReference>
<evidence type="ECO:0000259" key="9">
    <source>
        <dbReference type="PROSITE" id="PS50893"/>
    </source>
</evidence>
<evidence type="ECO:0000256" key="6">
    <source>
        <dbReference type="ARBA" id="ARBA00023136"/>
    </source>
</evidence>
<evidence type="ECO:0000256" key="1">
    <source>
        <dbReference type="ARBA" id="ARBA00004651"/>
    </source>
</evidence>
<feature type="transmembrane region" description="Helical" evidence="8">
    <location>
        <begin position="203"/>
        <end position="226"/>
    </location>
</feature>
<keyword evidence="3" id="KW-0547">Nucleotide-binding</keyword>
<organism evidence="11 12">
    <name type="scientific">Entotheonella factor</name>
    <dbReference type="NCBI Taxonomy" id="1429438"/>
    <lineage>
        <taxon>Bacteria</taxon>
        <taxon>Pseudomonadati</taxon>
        <taxon>Nitrospinota/Tectimicrobiota group</taxon>
        <taxon>Candidatus Tectimicrobiota</taxon>
        <taxon>Candidatus Entotheonellia</taxon>
        <taxon>Candidatus Entotheonellales</taxon>
        <taxon>Candidatus Entotheonellaceae</taxon>
        <taxon>Candidatus Entotheonella</taxon>
    </lineage>
</organism>
<evidence type="ECO:0000256" key="5">
    <source>
        <dbReference type="ARBA" id="ARBA00022989"/>
    </source>
</evidence>
<dbReference type="GO" id="GO:0005524">
    <property type="term" value="F:ATP binding"/>
    <property type="evidence" value="ECO:0007669"/>
    <property type="project" value="UniProtKB-KW"/>
</dbReference>
<evidence type="ECO:0000259" key="10">
    <source>
        <dbReference type="PROSITE" id="PS50929"/>
    </source>
</evidence>
<evidence type="ECO:0000313" key="11">
    <source>
        <dbReference type="EMBL" id="ETW93376.1"/>
    </source>
</evidence>
<feature type="transmembrane region" description="Helical" evidence="8">
    <location>
        <begin position="317"/>
        <end position="335"/>
    </location>
</feature>
<sequence>QGAVLLRIWGRLEAPASGPPTGGEAQPAAPDTTPLPPGLAAALAEPPPQPLQQLWQLIRSDGLLTPVAATLGVAASAAGTVLQAPLLQGLMILAPELLREAGRLDVLALVLAFMFGLLLLDTFLFSTIFLTGRRLEARLRLAFLSKIPRLGDRYFYSRLTSDLAQRAYSLRQIRMLPGLGLQGLSLASQMLFTTIGICWFAPAVASIALLTLVLMLAVVVLAQPVITQADLRARTHDSALSRFHLDALQGLIPLRTHSAETALRREHEGVLREWVRASWNLTYWHVAAQTLAMLIGFAGTIGIIFTYLAARGDPHEILLLLFWALQLPAVAQLLFQIAQQYPAMRNIVLRLLEPLGAPEEEPAADVTAPPPYPASETRAGVTAPGVAIDMEDVVVTAAGRTILNGIDLHLAAGEHVAVVGASGAGKSSLAGLLLGWHQPASGRLRVDSEPLDGARVAAVRRMTAWLDPAVQLWNRSLEDNLYYGVYGEPGMPLSTALQRATLENVLATLPNALQSPLGESGALVSGGEGQRVRLGRALMRPGVRLAILDEPFRGLDHRTRRELLDRARQHWREATLICIMHDVIDTQGFPRVVVVDEGRIVEDAAPEVLAAQPESHYRRLLAADEAVQTARWQSAVWRRLRLEGGQIDEA</sequence>
<keyword evidence="4" id="KW-0067">ATP-binding</keyword>
<feature type="region of interest" description="Disordered" evidence="7">
    <location>
        <begin position="14"/>
        <end position="41"/>
    </location>
</feature>
<evidence type="ECO:0000256" key="3">
    <source>
        <dbReference type="ARBA" id="ARBA00022741"/>
    </source>
</evidence>
<reference evidence="11 12" key="1">
    <citation type="journal article" date="2014" name="Nature">
        <title>An environmental bacterial taxon with a large and distinct metabolic repertoire.</title>
        <authorList>
            <person name="Wilson M.C."/>
            <person name="Mori T."/>
            <person name="Ruckert C."/>
            <person name="Uria A.R."/>
            <person name="Helf M.J."/>
            <person name="Takada K."/>
            <person name="Gernert C."/>
            <person name="Steffens U.A."/>
            <person name="Heycke N."/>
            <person name="Schmitt S."/>
            <person name="Rinke C."/>
            <person name="Helfrich E.J."/>
            <person name="Brachmann A.O."/>
            <person name="Gurgui C."/>
            <person name="Wakimoto T."/>
            <person name="Kracht M."/>
            <person name="Crusemann M."/>
            <person name="Hentschel U."/>
            <person name="Abe I."/>
            <person name="Matsunaga S."/>
            <person name="Kalinowski J."/>
            <person name="Takeyama H."/>
            <person name="Piel J."/>
        </authorList>
    </citation>
    <scope>NUCLEOTIDE SEQUENCE [LARGE SCALE GENOMIC DNA]</scope>
    <source>
        <strain evidence="12">TSY1</strain>
    </source>
</reference>
<protein>
    <recommendedName>
        <fullName evidence="13">ABC transporter ATP-binding protein</fullName>
    </recommendedName>
</protein>
<dbReference type="InterPro" id="IPR003593">
    <property type="entry name" value="AAA+_ATPase"/>
</dbReference>
<feature type="transmembrane region" description="Helical" evidence="8">
    <location>
        <begin position="63"/>
        <end position="86"/>
    </location>
</feature>
<keyword evidence="6 8" id="KW-0472">Membrane</keyword>
<keyword evidence="12" id="KW-1185">Reference proteome</keyword>
<feature type="transmembrane region" description="Helical" evidence="8">
    <location>
        <begin position="106"/>
        <end position="130"/>
    </location>
</feature>
<keyword evidence="5 8" id="KW-1133">Transmembrane helix</keyword>
<dbReference type="Pfam" id="PF00005">
    <property type="entry name" value="ABC_tran"/>
    <property type="match status" value="1"/>
</dbReference>
<feature type="domain" description="ABC transmembrane type-1" evidence="10">
    <location>
        <begin position="63"/>
        <end position="313"/>
    </location>
</feature>
<dbReference type="InterPro" id="IPR027417">
    <property type="entry name" value="P-loop_NTPase"/>
</dbReference>
<feature type="transmembrane region" description="Helical" evidence="8">
    <location>
        <begin position="281"/>
        <end position="305"/>
    </location>
</feature>
<evidence type="ECO:0000256" key="2">
    <source>
        <dbReference type="ARBA" id="ARBA00022692"/>
    </source>
</evidence>
<keyword evidence="2 8" id="KW-0812">Transmembrane</keyword>
<evidence type="ECO:0000256" key="4">
    <source>
        <dbReference type="ARBA" id="ARBA00022840"/>
    </source>
</evidence>
<dbReference type="InterPro" id="IPR003439">
    <property type="entry name" value="ABC_transporter-like_ATP-bd"/>
</dbReference>
<dbReference type="Pfam" id="PF00664">
    <property type="entry name" value="ABC_membrane"/>
    <property type="match status" value="1"/>
</dbReference>
<dbReference type="EMBL" id="AZHW01001247">
    <property type="protein sequence ID" value="ETW93376.1"/>
    <property type="molecule type" value="Genomic_DNA"/>
</dbReference>
<dbReference type="InterPro" id="IPR011527">
    <property type="entry name" value="ABC1_TM_dom"/>
</dbReference>
<gene>
    <name evidence="11" type="ORF">ETSY1_39480</name>
</gene>
<evidence type="ECO:0008006" key="13">
    <source>
        <dbReference type="Google" id="ProtNLM"/>
    </source>
</evidence>
<dbReference type="PANTHER" id="PTHR24221">
    <property type="entry name" value="ATP-BINDING CASSETTE SUB-FAMILY B"/>
    <property type="match status" value="1"/>
</dbReference>
<dbReference type="PANTHER" id="PTHR24221:SF654">
    <property type="entry name" value="ATP-BINDING CASSETTE SUB-FAMILY B MEMBER 6"/>
    <property type="match status" value="1"/>
</dbReference>
<evidence type="ECO:0000256" key="8">
    <source>
        <dbReference type="SAM" id="Phobius"/>
    </source>
</evidence>
<dbReference type="InterPro" id="IPR039421">
    <property type="entry name" value="Type_1_exporter"/>
</dbReference>
<dbReference type="GO" id="GO:0005886">
    <property type="term" value="C:plasma membrane"/>
    <property type="evidence" value="ECO:0007669"/>
    <property type="project" value="UniProtKB-SubCell"/>
</dbReference>
<dbReference type="SMART" id="SM00382">
    <property type="entry name" value="AAA"/>
    <property type="match status" value="1"/>
</dbReference>
<dbReference type="InterPro" id="IPR036640">
    <property type="entry name" value="ABC1_TM_sf"/>
</dbReference>
<dbReference type="GO" id="GO:0016887">
    <property type="term" value="F:ATP hydrolysis activity"/>
    <property type="evidence" value="ECO:0007669"/>
    <property type="project" value="InterPro"/>
</dbReference>
<dbReference type="GO" id="GO:0140359">
    <property type="term" value="F:ABC-type transporter activity"/>
    <property type="evidence" value="ECO:0007669"/>
    <property type="project" value="InterPro"/>
</dbReference>
<feature type="compositionally biased region" description="Low complexity" evidence="7">
    <location>
        <begin position="25"/>
        <end position="41"/>
    </location>
</feature>
<dbReference type="SUPFAM" id="SSF52540">
    <property type="entry name" value="P-loop containing nucleoside triphosphate hydrolases"/>
    <property type="match status" value="1"/>
</dbReference>
<dbReference type="PROSITE" id="PS50929">
    <property type="entry name" value="ABC_TM1F"/>
    <property type="match status" value="1"/>
</dbReference>
<evidence type="ECO:0000256" key="7">
    <source>
        <dbReference type="SAM" id="MobiDB-lite"/>
    </source>
</evidence>
<dbReference type="SUPFAM" id="SSF90123">
    <property type="entry name" value="ABC transporter transmembrane region"/>
    <property type="match status" value="1"/>
</dbReference>
<dbReference type="Gene3D" id="3.40.50.300">
    <property type="entry name" value="P-loop containing nucleotide triphosphate hydrolases"/>
    <property type="match status" value="1"/>
</dbReference>
<dbReference type="Proteomes" id="UP000019141">
    <property type="component" value="Unassembled WGS sequence"/>
</dbReference>
<accession>W4L7R7</accession>
<dbReference type="AlphaFoldDB" id="W4L7R7"/>
<comment type="subcellular location">
    <subcellularLocation>
        <location evidence="1">Cell membrane</location>
        <topology evidence="1">Multi-pass membrane protein</topology>
    </subcellularLocation>
</comment>
<feature type="non-terminal residue" evidence="11">
    <location>
        <position position="1"/>
    </location>
</feature>
<feature type="domain" description="ABC transporter" evidence="9">
    <location>
        <begin position="388"/>
        <end position="622"/>
    </location>
</feature>
<comment type="caution">
    <text evidence="11">The sequence shown here is derived from an EMBL/GenBank/DDBJ whole genome shotgun (WGS) entry which is preliminary data.</text>
</comment>
<proteinExistence type="predicted"/>
<dbReference type="HOGENOM" id="CLU_421252_0_0_7"/>